<evidence type="ECO:0000313" key="1">
    <source>
        <dbReference type="EMBL" id="MFD1739432.1"/>
    </source>
</evidence>
<dbReference type="RefSeq" id="WP_377930674.1">
    <property type="nucleotide sequence ID" value="NZ_JBHUEM010000055.1"/>
</dbReference>
<accession>A0ABW4LWE9</accession>
<keyword evidence="2" id="KW-1185">Reference proteome</keyword>
<gene>
    <name evidence="1" type="ORF">ACFSCX_23405</name>
</gene>
<evidence type="ECO:0000313" key="2">
    <source>
        <dbReference type="Proteomes" id="UP001597214"/>
    </source>
</evidence>
<proteinExistence type="predicted"/>
<comment type="caution">
    <text evidence="1">The sequence shown here is derived from an EMBL/GenBank/DDBJ whole genome shotgun (WGS) entry which is preliminary data.</text>
</comment>
<sequence>MGIIVVLFLWLLAGAFALIIIYYGVKYGIDNSQTSKDINRILQLLEEKTKNDEE</sequence>
<name>A0ABW4LWE9_9BACI</name>
<organism evidence="1 2">
    <name type="scientific">Bacillus salitolerans</name>
    <dbReference type="NCBI Taxonomy" id="1437434"/>
    <lineage>
        <taxon>Bacteria</taxon>
        <taxon>Bacillati</taxon>
        <taxon>Bacillota</taxon>
        <taxon>Bacilli</taxon>
        <taxon>Bacillales</taxon>
        <taxon>Bacillaceae</taxon>
        <taxon>Bacillus</taxon>
    </lineage>
</organism>
<reference evidence="2" key="1">
    <citation type="journal article" date="2019" name="Int. J. Syst. Evol. Microbiol.">
        <title>The Global Catalogue of Microorganisms (GCM) 10K type strain sequencing project: providing services to taxonomists for standard genome sequencing and annotation.</title>
        <authorList>
            <consortium name="The Broad Institute Genomics Platform"/>
            <consortium name="The Broad Institute Genome Sequencing Center for Infectious Disease"/>
            <person name="Wu L."/>
            <person name="Ma J."/>
        </authorList>
    </citation>
    <scope>NUCLEOTIDE SEQUENCE [LARGE SCALE GENOMIC DNA]</scope>
    <source>
        <strain evidence="2">CCUG 49339</strain>
    </source>
</reference>
<evidence type="ECO:0008006" key="3">
    <source>
        <dbReference type="Google" id="ProtNLM"/>
    </source>
</evidence>
<protein>
    <recommendedName>
        <fullName evidence="3">YtzI protein</fullName>
    </recommendedName>
</protein>
<dbReference type="Proteomes" id="UP001597214">
    <property type="component" value="Unassembled WGS sequence"/>
</dbReference>
<dbReference type="EMBL" id="JBHUEM010000055">
    <property type="protein sequence ID" value="MFD1739432.1"/>
    <property type="molecule type" value="Genomic_DNA"/>
</dbReference>